<dbReference type="Gene3D" id="3.80.10.10">
    <property type="entry name" value="Ribonuclease Inhibitor"/>
    <property type="match status" value="1"/>
</dbReference>
<evidence type="ECO:0000256" key="2">
    <source>
        <dbReference type="ARBA" id="ARBA00022729"/>
    </source>
</evidence>
<keyword evidence="6" id="KW-1185">Reference proteome</keyword>
<dbReference type="OrthoDB" id="10031018at2759"/>
<organism evidence="5 6">
    <name type="scientific">Patiria miniata</name>
    <name type="common">Bat star</name>
    <name type="synonym">Asterina miniata</name>
    <dbReference type="NCBI Taxonomy" id="46514"/>
    <lineage>
        <taxon>Eukaryota</taxon>
        <taxon>Metazoa</taxon>
        <taxon>Echinodermata</taxon>
        <taxon>Eleutherozoa</taxon>
        <taxon>Asterozoa</taxon>
        <taxon>Asteroidea</taxon>
        <taxon>Valvatacea</taxon>
        <taxon>Valvatida</taxon>
        <taxon>Asterinidae</taxon>
        <taxon>Patiria</taxon>
    </lineage>
</organism>
<dbReference type="RefSeq" id="XP_038052732.1">
    <property type="nucleotide sequence ID" value="XM_038196804.1"/>
</dbReference>
<evidence type="ECO:0000256" key="3">
    <source>
        <dbReference type="ARBA" id="ARBA00022737"/>
    </source>
</evidence>
<dbReference type="PANTHER" id="PTHR24369">
    <property type="entry name" value="ANTIGEN BSP, PUTATIVE-RELATED"/>
    <property type="match status" value="1"/>
</dbReference>
<keyword evidence="4" id="KW-0472">Membrane</keyword>
<evidence type="ECO:0000256" key="1">
    <source>
        <dbReference type="ARBA" id="ARBA00022614"/>
    </source>
</evidence>
<dbReference type="SUPFAM" id="SSF52058">
    <property type="entry name" value="L domain-like"/>
    <property type="match status" value="1"/>
</dbReference>
<reference evidence="5" key="1">
    <citation type="submission" date="2022-11" db="UniProtKB">
        <authorList>
            <consortium name="EnsemblMetazoa"/>
        </authorList>
    </citation>
    <scope>IDENTIFICATION</scope>
</reference>
<proteinExistence type="predicted"/>
<dbReference type="EnsemblMetazoa" id="XM_038196804.1">
    <property type="protein sequence ID" value="XP_038052732.1"/>
    <property type="gene ID" value="LOC119725400"/>
</dbReference>
<keyword evidence="2" id="KW-0732">Signal</keyword>
<keyword evidence="1" id="KW-0433">Leucine-rich repeat</keyword>
<protein>
    <submittedName>
        <fullName evidence="5">Uncharacterized protein</fullName>
    </submittedName>
</protein>
<accession>A0A913ZLT6</accession>
<dbReference type="OMA" id="NMARTWQ"/>
<dbReference type="AlphaFoldDB" id="A0A913ZLT6"/>
<dbReference type="PANTHER" id="PTHR24369:SF210">
    <property type="entry name" value="CHAOPTIN-RELATED"/>
    <property type="match status" value="1"/>
</dbReference>
<evidence type="ECO:0000313" key="5">
    <source>
        <dbReference type="EnsemblMetazoa" id="XP_038052732.1"/>
    </source>
</evidence>
<keyword evidence="4" id="KW-0812">Transmembrane</keyword>
<keyword evidence="4" id="KW-1133">Transmembrane helix</keyword>
<name>A0A913ZLT6_PATMI</name>
<dbReference type="Proteomes" id="UP000887568">
    <property type="component" value="Unplaced"/>
</dbReference>
<dbReference type="GO" id="GO:0005886">
    <property type="term" value="C:plasma membrane"/>
    <property type="evidence" value="ECO:0007669"/>
    <property type="project" value="TreeGrafter"/>
</dbReference>
<evidence type="ECO:0000313" key="6">
    <source>
        <dbReference type="Proteomes" id="UP000887568"/>
    </source>
</evidence>
<evidence type="ECO:0000256" key="4">
    <source>
        <dbReference type="SAM" id="Phobius"/>
    </source>
</evidence>
<feature type="transmembrane region" description="Helical" evidence="4">
    <location>
        <begin position="230"/>
        <end position="252"/>
    </location>
</feature>
<dbReference type="InterPro" id="IPR032675">
    <property type="entry name" value="LRR_dom_sf"/>
</dbReference>
<dbReference type="InterPro" id="IPR050541">
    <property type="entry name" value="LRR_TM_domain-containing"/>
</dbReference>
<dbReference type="GeneID" id="119725400"/>
<keyword evidence="3" id="KW-0677">Repeat</keyword>
<sequence length="290" mass="31299">MAAKETTPISGKFQCVQFLYATRDFRNMARTWQVHLAESSLKYLVLSLLLSYVSSQSCTAPLPQTCTCNETFFVCRSANLTEFPSGLPNAVTLQNIDVSDNLIPSISSDVLGGYTQLGTLNLARNVLTSIAEQTVQANFTLDLSSNPIVCDTSLAWLAEKTVLGTCADGGEISAFIESLKSTAAAPVSGPTQSNTTIDAQTQPLTDAPSQSVMTSPIVGTTLEPEEPNRLYILAIIIPVLVIVVICIAIVIFTRKNRKQQEAYNSSIRYSVVRKDAGAGNRVYSDVTTEL</sequence>